<evidence type="ECO:0000256" key="3">
    <source>
        <dbReference type="ARBA" id="ARBA00022741"/>
    </source>
</evidence>
<evidence type="ECO:0000256" key="1">
    <source>
        <dbReference type="ARBA" id="ARBA00005417"/>
    </source>
</evidence>
<dbReference type="AlphaFoldDB" id="A0AA44DMT1"/>
<dbReference type="PANTHER" id="PTHR42798:SF2">
    <property type="entry name" value="ABC TRANSPORTER ATP-BINDING PROTEIN MG467-RELATED"/>
    <property type="match status" value="1"/>
</dbReference>
<proteinExistence type="inferred from homology"/>
<dbReference type="Proteomes" id="UP000573963">
    <property type="component" value="Unassembled WGS sequence"/>
</dbReference>
<evidence type="ECO:0000313" key="7">
    <source>
        <dbReference type="Proteomes" id="UP000573963"/>
    </source>
</evidence>
<dbReference type="InterPro" id="IPR003439">
    <property type="entry name" value="ABC_transporter-like_ATP-bd"/>
</dbReference>
<dbReference type="InterPro" id="IPR003593">
    <property type="entry name" value="AAA+_ATPase"/>
</dbReference>
<evidence type="ECO:0000256" key="4">
    <source>
        <dbReference type="ARBA" id="ARBA00022840"/>
    </source>
</evidence>
<evidence type="ECO:0000256" key="2">
    <source>
        <dbReference type="ARBA" id="ARBA00022448"/>
    </source>
</evidence>
<dbReference type="SMART" id="SM00382">
    <property type="entry name" value="AAA"/>
    <property type="match status" value="1"/>
</dbReference>
<dbReference type="PROSITE" id="PS50893">
    <property type="entry name" value="ABC_TRANSPORTER_2"/>
    <property type="match status" value="1"/>
</dbReference>
<comment type="similarity">
    <text evidence="1">Belongs to the ABC transporter superfamily.</text>
</comment>
<dbReference type="GO" id="GO:0016887">
    <property type="term" value="F:ATP hydrolysis activity"/>
    <property type="evidence" value="ECO:0007669"/>
    <property type="project" value="InterPro"/>
</dbReference>
<evidence type="ECO:0000259" key="5">
    <source>
        <dbReference type="PROSITE" id="PS50893"/>
    </source>
</evidence>
<dbReference type="CDD" id="cd03255">
    <property type="entry name" value="ABC_MJ0796_LolCDE_FtsE"/>
    <property type="match status" value="1"/>
</dbReference>
<dbReference type="InterPro" id="IPR017871">
    <property type="entry name" value="ABC_transporter-like_CS"/>
</dbReference>
<reference evidence="6 7" key="1">
    <citation type="submission" date="2020-04" db="EMBL/GenBank/DDBJ databases">
        <authorList>
            <person name="Hitch T.C.A."/>
            <person name="Wylensek D."/>
            <person name="Clavel T."/>
        </authorList>
    </citation>
    <scope>NUCLEOTIDE SEQUENCE [LARGE SCALE GENOMIC DNA]</scope>
    <source>
        <strain evidence="6 7">Med78_4-601-WT-2</strain>
    </source>
</reference>
<dbReference type="EMBL" id="JABAFD010000009">
    <property type="protein sequence ID" value="NME10549.1"/>
    <property type="molecule type" value="Genomic_DNA"/>
</dbReference>
<dbReference type="Pfam" id="PF00005">
    <property type="entry name" value="ABC_tran"/>
    <property type="match status" value="1"/>
</dbReference>
<evidence type="ECO:0000313" key="6">
    <source>
        <dbReference type="EMBL" id="NME10549.1"/>
    </source>
</evidence>
<keyword evidence="2" id="KW-0813">Transport</keyword>
<organism evidence="6 7">
    <name type="scientific">Paraclostridium bifermentans</name>
    <name type="common">Clostridium bifermentans</name>
    <dbReference type="NCBI Taxonomy" id="1490"/>
    <lineage>
        <taxon>Bacteria</taxon>
        <taxon>Bacillati</taxon>
        <taxon>Bacillota</taxon>
        <taxon>Clostridia</taxon>
        <taxon>Peptostreptococcales</taxon>
        <taxon>Peptostreptococcaceae</taxon>
        <taxon>Paraclostridium</taxon>
    </lineage>
</organism>
<feature type="domain" description="ABC transporter" evidence="5">
    <location>
        <begin position="2"/>
        <end position="213"/>
    </location>
</feature>
<dbReference type="GO" id="GO:0005524">
    <property type="term" value="F:ATP binding"/>
    <property type="evidence" value="ECO:0007669"/>
    <property type="project" value="UniProtKB-KW"/>
</dbReference>
<dbReference type="InterPro" id="IPR027417">
    <property type="entry name" value="P-loop_NTPase"/>
</dbReference>
<keyword evidence="3" id="KW-0547">Nucleotide-binding</keyword>
<dbReference type="SUPFAM" id="SSF52540">
    <property type="entry name" value="P-loop containing nucleoside triphosphate hydrolases"/>
    <property type="match status" value="1"/>
</dbReference>
<keyword evidence="4 6" id="KW-0067">ATP-binding</keyword>
<comment type="caution">
    <text evidence="6">The sequence shown here is derived from an EMBL/GenBank/DDBJ whole genome shotgun (WGS) entry which is preliminary data.</text>
</comment>
<dbReference type="PROSITE" id="PS00211">
    <property type="entry name" value="ABC_TRANSPORTER_1"/>
    <property type="match status" value="1"/>
</dbReference>
<dbReference type="PANTHER" id="PTHR42798">
    <property type="entry name" value="LIPOPROTEIN-RELEASING SYSTEM ATP-BINDING PROTEIN LOLD"/>
    <property type="match status" value="1"/>
</dbReference>
<dbReference type="InterPro" id="IPR017911">
    <property type="entry name" value="MacB-like_ATP-bd"/>
</dbReference>
<protein>
    <submittedName>
        <fullName evidence="6">ABC transporter ATP-binding protein</fullName>
    </submittedName>
</protein>
<name>A0AA44DMT1_PARBF</name>
<dbReference type="RefSeq" id="WP_168932545.1">
    <property type="nucleotide sequence ID" value="NZ_JABAFD010000009.1"/>
</dbReference>
<dbReference type="Gene3D" id="3.40.50.300">
    <property type="entry name" value="P-loop containing nucleotide triphosphate hydrolases"/>
    <property type="match status" value="1"/>
</dbReference>
<gene>
    <name evidence="6" type="ORF">HF875_13520</name>
</gene>
<accession>A0AA44DMT1</accession>
<sequence>MIKLTNINKSFDERVVLSNVSLSIEKNEFVCITGESGVGKTTLLNIIGLLDKADNGEVNLCGKTKFSRKDILELRRNFFGYIFQDFLLMQDETVEDNIKISKKYNKELTKKDIEEVMEKVRLNNSYLNKRVCYLSGGEQQKVAIARMMLKPYELVLADEPTGNLDEKNKREVIEIFKDIKKSGKTIVCVTHDKDVSDSADRVINLNNLQVGFIK</sequence>